<dbReference type="Proteomes" id="UP000431901">
    <property type="component" value="Unassembled WGS sequence"/>
</dbReference>
<dbReference type="RefSeq" id="WP_161103589.1">
    <property type="nucleotide sequence ID" value="NZ_JBHLYI010000006.1"/>
</dbReference>
<dbReference type="OrthoDB" id="8702693at2"/>
<gene>
    <name evidence="1" type="ORF">GQ466_15850</name>
</gene>
<dbReference type="InterPro" id="IPR046042">
    <property type="entry name" value="DUF6000"/>
</dbReference>
<protein>
    <submittedName>
        <fullName evidence="1">Uncharacterized protein</fullName>
    </submittedName>
</protein>
<proteinExistence type="predicted"/>
<name>A0A6I4W898_9ACTN</name>
<dbReference type="EMBL" id="WUTW01000002">
    <property type="protein sequence ID" value="MXQ65503.1"/>
    <property type="molecule type" value="Genomic_DNA"/>
</dbReference>
<reference evidence="1 2" key="1">
    <citation type="submission" date="2019-12" db="EMBL/GenBank/DDBJ databases">
        <title>Nocardia macrotermitis sp. nov. and Nocardia aurantia sp. nov., isolated from the gut of the fungus growing-termite Macrotermes natalensis.</title>
        <authorList>
            <person name="Christine B."/>
            <person name="Rene B."/>
        </authorList>
    </citation>
    <scope>NUCLEOTIDE SEQUENCE [LARGE SCALE GENOMIC DNA]</scope>
    <source>
        <strain evidence="1 2">DSM 102126</strain>
    </source>
</reference>
<evidence type="ECO:0000313" key="2">
    <source>
        <dbReference type="Proteomes" id="UP000431901"/>
    </source>
</evidence>
<comment type="caution">
    <text evidence="1">The sequence shown here is derived from an EMBL/GenBank/DDBJ whole genome shotgun (WGS) entry which is preliminary data.</text>
</comment>
<sequence>MSDPAPANLDLIRRYVIASPNPGPGSRYLRLLNGNFARKPGRAEFVRDLRRDAREISDDELTLLFEPNWRPRLTAAWLIGIGRRSAFRARLGELLLGSEVCFAGQGYCIALALFGTDKDADLLVEYLDRYLRRPECRYDQYWAMGSLLYLDDKTGRDRAAAFLVPGGLWDQWTNEYAPDIAKLRREVERLCGLVGAPPAEGGSVEITKLGS</sequence>
<organism evidence="1 2">
    <name type="scientific">Actinomadura rayongensis</name>
    <dbReference type="NCBI Taxonomy" id="1429076"/>
    <lineage>
        <taxon>Bacteria</taxon>
        <taxon>Bacillati</taxon>
        <taxon>Actinomycetota</taxon>
        <taxon>Actinomycetes</taxon>
        <taxon>Streptosporangiales</taxon>
        <taxon>Thermomonosporaceae</taxon>
        <taxon>Actinomadura</taxon>
    </lineage>
</organism>
<accession>A0A6I4W898</accession>
<dbReference type="Pfam" id="PF19463">
    <property type="entry name" value="DUF6000"/>
    <property type="match status" value="1"/>
</dbReference>
<evidence type="ECO:0000313" key="1">
    <source>
        <dbReference type="EMBL" id="MXQ65503.1"/>
    </source>
</evidence>
<dbReference type="AlphaFoldDB" id="A0A6I4W898"/>
<keyword evidence="2" id="KW-1185">Reference proteome</keyword>